<organism evidence="1 2">
    <name type="scientific">Thiomicrorhabdus xiamenensis</name>
    <dbReference type="NCBI Taxonomy" id="2739063"/>
    <lineage>
        <taxon>Bacteria</taxon>
        <taxon>Pseudomonadati</taxon>
        <taxon>Pseudomonadota</taxon>
        <taxon>Gammaproteobacteria</taxon>
        <taxon>Thiotrichales</taxon>
        <taxon>Piscirickettsiaceae</taxon>
        <taxon>Thiomicrorhabdus</taxon>
    </lineage>
</organism>
<dbReference type="AlphaFoldDB" id="A0A7D4NPM1"/>
<dbReference type="EMBL" id="CP054020">
    <property type="protein sequence ID" value="QKI88531.1"/>
    <property type="molecule type" value="Genomic_DNA"/>
</dbReference>
<evidence type="ECO:0000313" key="1">
    <source>
        <dbReference type="EMBL" id="QKI88531.1"/>
    </source>
</evidence>
<keyword evidence="2" id="KW-1185">Reference proteome</keyword>
<reference evidence="1 2" key="1">
    <citation type="submission" date="2020-05" db="EMBL/GenBank/DDBJ databases">
        <title>Thiomicrorhabdus sediminis sp.nov. and Thiomicrorhabdus xiamenensis sp.nov., novel sulfur-oxidizing bacteria isolated from coastal sediment.</title>
        <authorList>
            <person name="Liu X."/>
        </authorList>
    </citation>
    <scope>NUCLEOTIDE SEQUENCE [LARGE SCALE GENOMIC DNA]</scope>
    <source>
        <strain evidence="1 2">G2</strain>
    </source>
</reference>
<gene>
    <name evidence="1" type="ORF">HQN79_02545</name>
</gene>
<dbReference type="Proteomes" id="UP000504724">
    <property type="component" value="Chromosome"/>
</dbReference>
<proteinExistence type="predicted"/>
<dbReference type="InterPro" id="IPR003789">
    <property type="entry name" value="Asn/Gln_tRNA_amidoTrase-B-like"/>
</dbReference>
<name>A0A7D4NPM1_9GAMM</name>
<dbReference type="RefSeq" id="WP_173284129.1">
    <property type="nucleotide sequence ID" value="NZ_CP054020.1"/>
</dbReference>
<dbReference type="KEGG" id="txa:HQN79_02545"/>
<dbReference type="GO" id="GO:0016884">
    <property type="term" value="F:carbon-nitrogen ligase activity, with glutamine as amido-N-donor"/>
    <property type="evidence" value="ECO:0007669"/>
    <property type="project" value="InterPro"/>
</dbReference>
<dbReference type="Gene3D" id="1.10.1510.10">
    <property type="entry name" value="Uncharacterised protein YqeY/AIM41 PF09424, N-terminal domain"/>
    <property type="match status" value="1"/>
</dbReference>
<accession>A0A7D4NPM1</accession>
<dbReference type="SUPFAM" id="SSF89095">
    <property type="entry name" value="GatB/YqeY motif"/>
    <property type="match status" value="1"/>
</dbReference>
<dbReference type="InterPro" id="IPR019004">
    <property type="entry name" value="YqeY/Aim41"/>
</dbReference>
<dbReference type="PANTHER" id="PTHR28055:SF1">
    <property type="entry name" value="ALTERED INHERITANCE OF MITOCHONDRIA PROTEIN 41, MITOCHONDRIAL"/>
    <property type="match status" value="1"/>
</dbReference>
<dbReference type="Gene3D" id="1.10.10.410">
    <property type="match status" value="1"/>
</dbReference>
<dbReference type="PANTHER" id="PTHR28055">
    <property type="entry name" value="ALTERED INHERITANCE OF MITOCHONDRIA PROTEIN 41, MITOCHONDRIAL"/>
    <property type="match status" value="1"/>
</dbReference>
<dbReference type="Pfam" id="PF09424">
    <property type="entry name" value="YqeY"/>
    <property type="match status" value="1"/>
</dbReference>
<dbReference type="InterPro" id="IPR023168">
    <property type="entry name" value="GatB_Yqey_C_2"/>
</dbReference>
<dbReference type="InterPro" id="IPR042184">
    <property type="entry name" value="YqeY/Aim41_N"/>
</dbReference>
<evidence type="ECO:0000313" key="2">
    <source>
        <dbReference type="Proteomes" id="UP000504724"/>
    </source>
</evidence>
<protein>
    <submittedName>
        <fullName evidence="1">GatB/YqeY domain-containing protein</fullName>
    </submittedName>
</protein>
<sequence>MASALKEQLTAEMKACMKAKDKARLGVVRALLAAIKQVEIDNQTTLEDDAEVLAILDKAMKQRKDSHQQYVDAERSDLAEQEAYEMSVIQDFMPQALTEDEISALIDEAMAETGAASMQDMGKVMGLLKPKMQGRADMGEVSKLIKAKLSA</sequence>